<evidence type="ECO:0000259" key="1">
    <source>
        <dbReference type="Pfam" id="PF13966"/>
    </source>
</evidence>
<sequence length="295" mass="33167">MLMIHDQLEDPGSQQTTPTPSVFYAKLWQSNIPSKVKVTLWRFARNYLPTRSNLYTRHLLVNSLCPLCQQHPETMVYLCLQCNVTTQILFALHITIPAWFPNMDWLTWLGSCVSSLSNTNCVLFFITMWAAWGVRNKLIHESISPDIVVVVSSIKNYVAEFEASQAASYKPSPSSSSRWLPPLGVTFNFVTRDCNEVAHKTALLGRNSASFSVWVEEAPTVIEAAAQKDRPGLILLIKLCRFIFVSFLACTISSQLFLFNGAPSVHLLLLIVSYHASPFCGRVLQLGFRFNFAGL</sequence>
<organism evidence="2 3">
    <name type="scientific">Hibiscus sabdariffa</name>
    <name type="common">roselle</name>
    <dbReference type="NCBI Taxonomy" id="183260"/>
    <lineage>
        <taxon>Eukaryota</taxon>
        <taxon>Viridiplantae</taxon>
        <taxon>Streptophyta</taxon>
        <taxon>Embryophyta</taxon>
        <taxon>Tracheophyta</taxon>
        <taxon>Spermatophyta</taxon>
        <taxon>Magnoliopsida</taxon>
        <taxon>eudicotyledons</taxon>
        <taxon>Gunneridae</taxon>
        <taxon>Pentapetalae</taxon>
        <taxon>rosids</taxon>
        <taxon>malvids</taxon>
        <taxon>Malvales</taxon>
        <taxon>Malvaceae</taxon>
        <taxon>Malvoideae</taxon>
        <taxon>Hibiscus</taxon>
    </lineage>
</organism>
<keyword evidence="3" id="KW-1185">Reference proteome</keyword>
<name>A0ABR2CI98_9ROSI</name>
<evidence type="ECO:0000313" key="2">
    <source>
        <dbReference type="EMBL" id="KAK8519312.1"/>
    </source>
</evidence>
<gene>
    <name evidence="2" type="ORF">V6N12_025353</name>
</gene>
<proteinExistence type="predicted"/>
<feature type="domain" description="Reverse transcriptase zinc-binding" evidence="1">
    <location>
        <begin position="23"/>
        <end position="88"/>
    </location>
</feature>
<dbReference type="EMBL" id="JBBPBM010000051">
    <property type="protein sequence ID" value="KAK8519312.1"/>
    <property type="molecule type" value="Genomic_DNA"/>
</dbReference>
<evidence type="ECO:0000313" key="3">
    <source>
        <dbReference type="Proteomes" id="UP001472677"/>
    </source>
</evidence>
<dbReference type="Pfam" id="PF13966">
    <property type="entry name" value="zf-RVT"/>
    <property type="match status" value="1"/>
</dbReference>
<comment type="caution">
    <text evidence="2">The sequence shown here is derived from an EMBL/GenBank/DDBJ whole genome shotgun (WGS) entry which is preliminary data.</text>
</comment>
<dbReference type="Proteomes" id="UP001472677">
    <property type="component" value="Unassembled WGS sequence"/>
</dbReference>
<dbReference type="InterPro" id="IPR026960">
    <property type="entry name" value="RVT-Znf"/>
</dbReference>
<protein>
    <recommendedName>
        <fullName evidence="1">Reverse transcriptase zinc-binding domain-containing protein</fullName>
    </recommendedName>
</protein>
<accession>A0ABR2CI98</accession>
<reference evidence="2 3" key="1">
    <citation type="journal article" date="2024" name="G3 (Bethesda)">
        <title>Genome assembly of Hibiscus sabdariffa L. provides insights into metabolisms of medicinal natural products.</title>
        <authorList>
            <person name="Kim T."/>
        </authorList>
    </citation>
    <scope>NUCLEOTIDE SEQUENCE [LARGE SCALE GENOMIC DNA]</scope>
    <source>
        <strain evidence="2">TK-2024</strain>
        <tissue evidence="2">Old leaves</tissue>
    </source>
</reference>